<accession>A0A0R3QSZ0</accession>
<proteinExistence type="predicted"/>
<sequence length="378" mass="44780">LQTSAESKDKSNFSMKTLLLITLMSLISKQLSTTAIGFQLSFHIRIPAIKCTRTLCTKTFLKLSLSIISAIATFSQFYKYLNVRKQMDVIGLIQSSSNKWLTIHLWMVRSQMHIYQNFVLIQGEILLYDRRGLVSNLDDIKNYMHKRENYDTINHCLYRRIGRINAARYSNHFVNDELLIISEKSNIINTKNCRFTFPFLMQARKLVLMENSPVKAFDPENIKFQYLFDSLRQEFLQQLKETYQRSCQNRNNYYYWSNARLMFQRNDVIAKRVDGNLMYLASRLDLSKRLAIKNIEFKRSLLMRDESFWQKIFLKFKLLKLLQSLFCTSSKRNSNETIILTLPVESPQTQFITKKEIPAIKLYIFRHIPEIYSIENSH</sequence>
<dbReference type="STRING" id="42155.A0A0R3QSZ0"/>
<dbReference type="WBParaSite" id="BTMF_0001084201-mRNA-1">
    <property type="protein sequence ID" value="BTMF_0001084201-mRNA-1"/>
    <property type="gene ID" value="BTMF_0001084201"/>
</dbReference>
<dbReference type="AlphaFoldDB" id="A0A0R3QSZ0"/>
<organism evidence="1">
    <name type="scientific">Brugia timori</name>
    <dbReference type="NCBI Taxonomy" id="42155"/>
    <lineage>
        <taxon>Eukaryota</taxon>
        <taxon>Metazoa</taxon>
        <taxon>Ecdysozoa</taxon>
        <taxon>Nematoda</taxon>
        <taxon>Chromadorea</taxon>
        <taxon>Rhabditida</taxon>
        <taxon>Spirurina</taxon>
        <taxon>Spiruromorpha</taxon>
        <taxon>Filarioidea</taxon>
        <taxon>Onchocercidae</taxon>
        <taxon>Brugia</taxon>
    </lineage>
</organism>
<protein>
    <submittedName>
        <fullName evidence="1">Ycf1</fullName>
    </submittedName>
</protein>
<evidence type="ECO:0000313" key="1">
    <source>
        <dbReference type="WBParaSite" id="BTMF_0001084201-mRNA-1"/>
    </source>
</evidence>
<name>A0A0R3QSZ0_9BILA</name>
<reference evidence="1" key="1">
    <citation type="submission" date="2017-02" db="UniProtKB">
        <authorList>
            <consortium name="WormBaseParasite"/>
        </authorList>
    </citation>
    <scope>IDENTIFICATION</scope>
</reference>